<evidence type="ECO:0000256" key="5">
    <source>
        <dbReference type="ARBA" id="ARBA00022989"/>
    </source>
</evidence>
<sequence>MCSCDLHVVRGHAPSENIFEWEDRSEATPFWQHAVAGSCAGVMEHVAMYPLDTIKTRMQVCGKFGAWTTLKIIVRERGVVGLMRGSTVIGVGCIPAHVGLFGTYEWARTRLLDPRLHQPFETACCGALASTIHDTIMTPADVVKQRLQLGCHTGAVDCVISAWRREGLVAFYRSLPTTLMMNIPYNGMLIAANESLKRFLSLKNYDEGATFADAPWYFVSAGSSGAFAAAMTLPLDVVKTRLQTQPGVDSIGRRRLRYSGIVSTMGAIHADEGWRGFYRGLGPRVALAMPAAAVCWGTYETVRMALSKTGCAF</sequence>
<evidence type="ECO:0000256" key="4">
    <source>
        <dbReference type="ARBA" id="ARBA00022692"/>
    </source>
</evidence>
<dbReference type="EMBL" id="HBFQ01029249">
    <property type="protein sequence ID" value="CAD8846238.1"/>
    <property type="molecule type" value="Transcribed_RNA"/>
</dbReference>
<proteinExistence type="inferred from homology"/>
<feature type="repeat" description="Solcar" evidence="8">
    <location>
        <begin position="117"/>
        <end position="199"/>
    </location>
</feature>
<evidence type="ECO:0000256" key="9">
    <source>
        <dbReference type="RuleBase" id="RU000488"/>
    </source>
</evidence>
<dbReference type="GO" id="GO:0031966">
    <property type="term" value="C:mitochondrial membrane"/>
    <property type="evidence" value="ECO:0007669"/>
    <property type="project" value="UniProtKB-SubCell"/>
</dbReference>
<evidence type="ECO:0000256" key="7">
    <source>
        <dbReference type="ARBA" id="ARBA00023136"/>
    </source>
</evidence>
<dbReference type="GO" id="GO:0015093">
    <property type="term" value="F:ferrous iron transmembrane transporter activity"/>
    <property type="evidence" value="ECO:0007669"/>
    <property type="project" value="TreeGrafter"/>
</dbReference>
<protein>
    <recommendedName>
        <fullName evidence="11">Mitochondrial carrier protein</fullName>
    </recommendedName>
</protein>
<keyword evidence="5" id="KW-1133">Transmembrane helix</keyword>
<evidence type="ECO:0000256" key="6">
    <source>
        <dbReference type="ARBA" id="ARBA00023128"/>
    </source>
</evidence>
<evidence type="ECO:0000256" key="1">
    <source>
        <dbReference type="ARBA" id="ARBA00004225"/>
    </source>
</evidence>
<dbReference type="InterPro" id="IPR018108">
    <property type="entry name" value="MCP_transmembrane"/>
</dbReference>
<evidence type="ECO:0000256" key="8">
    <source>
        <dbReference type="PROSITE-ProRule" id="PRU00282"/>
    </source>
</evidence>
<keyword evidence="3 9" id="KW-0813">Transport</keyword>
<name>A0A7S1A969_NOCSC</name>
<dbReference type="InterPro" id="IPR023395">
    <property type="entry name" value="MCP_dom_sf"/>
</dbReference>
<dbReference type="SUPFAM" id="SSF103506">
    <property type="entry name" value="Mitochondrial carrier"/>
    <property type="match status" value="1"/>
</dbReference>
<evidence type="ECO:0000256" key="2">
    <source>
        <dbReference type="ARBA" id="ARBA00006375"/>
    </source>
</evidence>
<gene>
    <name evidence="10" type="ORF">NSCI0253_LOCUS20588</name>
</gene>
<reference evidence="10" key="1">
    <citation type="submission" date="2021-01" db="EMBL/GenBank/DDBJ databases">
        <authorList>
            <person name="Corre E."/>
            <person name="Pelletier E."/>
            <person name="Niang G."/>
            <person name="Scheremetjew M."/>
            <person name="Finn R."/>
            <person name="Kale V."/>
            <person name="Holt S."/>
            <person name="Cochrane G."/>
            <person name="Meng A."/>
            <person name="Brown T."/>
            <person name="Cohen L."/>
        </authorList>
    </citation>
    <scope>NUCLEOTIDE SEQUENCE</scope>
</reference>
<dbReference type="Pfam" id="PF00153">
    <property type="entry name" value="Mito_carr"/>
    <property type="match status" value="3"/>
</dbReference>
<dbReference type="PANTHER" id="PTHR45758:SF4">
    <property type="entry name" value="MITOFERRIN-1"/>
    <property type="match status" value="1"/>
</dbReference>
<dbReference type="PANTHER" id="PTHR45758">
    <property type="entry name" value="MITOFERRIN-1-RELATED"/>
    <property type="match status" value="1"/>
</dbReference>
<keyword evidence="4 8" id="KW-0812">Transmembrane</keyword>
<dbReference type="AlphaFoldDB" id="A0A7S1A969"/>
<evidence type="ECO:0000256" key="3">
    <source>
        <dbReference type="ARBA" id="ARBA00022448"/>
    </source>
</evidence>
<keyword evidence="7 8" id="KW-0472">Membrane</keyword>
<evidence type="ECO:0000313" key="10">
    <source>
        <dbReference type="EMBL" id="CAD8846238.1"/>
    </source>
</evidence>
<evidence type="ECO:0008006" key="11">
    <source>
        <dbReference type="Google" id="ProtNLM"/>
    </source>
</evidence>
<feature type="repeat" description="Solcar" evidence="8">
    <location>
        <begin position="28"/>
        <end position="110"/>
    </location>
</feature>
<comment type="similarity">
    <text evidence="2 9">Belongs to the mitochondrial carrier (TC 2.A.29) family.</text>
</comment>
<feature type="repeat" description="Solcar" evidence="8">
    <location>
        <begin position="212"/>
        <end position="305"/>
    </location>
</feature>
<organism evidence="10">
    <name type="scientific">Noctiluca scintillans</name>
    <name type="common">Sea sparkle</name>
    <name type="synonym">Red tide dinoflagellate</name>
    <dbReference type="NCBI Taxonomy" id="2966"/>
    <lineage>
        <taxon>Eukaryota</taxon>
        <taxon>Sar</taxon>
        <taxon>Alveolata</taxon>
        <taxon>Dinophyceae</taxon>
        <taxon>Noctilucales</taxon>
        <taxon>Noctilucaceae</taxon>
        <taxon>Noctiluca</taxon>
    </lineage>
</organism>
<accession>A0A7S1A969</accession>
<comment type="subcellular location">
    <subcellularLocation>
        <location evidence="1">Mitochondrion membrane</location>
        <topology evidence="1">Multi-pass membrane protein</topology>
    </subcellularLocation>
</comment>
<dbReference type="PROSITE" id="PS50920">
    <property type="entry name" value="SOLCAR"/>
    <property type="match status" value="3"/>
</dbReference>
<dbReference type="Gene3D" id="1.50.40.10">
    <property type="entry name" value="Mitochondrial carrier domain"/>
    <property type="match status" value="2"/>
</dbReference>
<dbReference type="GO" id="GO:0048250">
    <property type="term" value="P:iron import into the mitochondrion"/>
    <property type="evidence" value="ECO:0007669"/>
    <property type="project" value="TreeGrafter"/>
</dbReference>
<keyword evidence="6" id="KW-0496">Mitochondrion</keyword>